<dbReference type="PANTHER" id="PTHR45376">
    <property type="entry name" value="CHAPERONE DNAJ-DOMAIN SUPERFAMILY PROTEIN-RELATED"/>
    <property type="match status" value="1"/>
</dbReference>
<dbReference type="Gene3D" id="1.10.287.110">
    <property type="entry name" value="DnaJ domain"/>
    <property type="match status" value="1"/>
</dbReference>
<dbReference type="STRING" id="4615.A0A199VAB4"/>
<dbReference type="GO" id="GO:0005783">
    <property type="term" value="C:endoplasmic reticulum"/>
    <property type="evidence" value="ECO:0007669"/>
    <property type="project" value="UniProtKB-ARBA"/>
</dbReference>
<evidence type="ECO:0000313" key="3">
    <source>
        <dbReference type="EMBL" id="OAY74029.1"/>
    </source>
</evidence>
<dbReference type="EMBL" id="LSRQ01002532">
    <property type="protein sequence ID" value="OAY74029.1"/>
    <property type="molecule type" value="Genomic_DNA"/>
</dbReference>
<protein>
    <recommendedName>
        <fullName evidence="2">J domain-containing protein</fullName>
    </recommendedName>
</protein>
<dbReference type="PANTHER" id="PTHR45376:SF5">
    <property type="entry name" value="CHAPERONE DNAJ-DOMAIN SUPERFAMILY PROTEIN"/>
    <property type="match status" value="1"/>
</dbReference>
<proteinExistence type="predicted"/>
<evidence type="ECO:0000256" key="1">
    <source>
        <dbReference type="SAM" id="MobiDB-lite"/>
    </source>
</evidence>
<dbReference type="Proteomes" id="UP000092600">
    <property type="component" value="Unassembled WGS sequence"/>
</dbReference>
<dbReference type="PROSITE" id="PS50076">
    <property type="entry name" value="DNAJ_2"/>
    <property type="match status" value="1"/>
</dbReference>
<feature type="domain" description="J" evidence="2">
    <location>
        <begin position="173"/>
        <end position="237"/>
    </location>
</feature>
<feature type="region of interest" description="Disordered" evidence="1">
    <location>
        <begin position="67"/>
        <end position="105"/>
    </location>
</feature>
<feature type="compositionally biased region" description="Basic residues" evidence="1">
    <location>
        <begin position="81"/>
        <end position="95"/>
    </location>
</feature>
<accession>A0A199VAB4</accession>
<evidence type="ECO:0000313" key="4">
    <source>
        <dbReference type="Proteomes" id="UP000092600"/>
    </source>
</evidence>
<dbReference type="AlphaFoldDB" id="A0A199VAB4"/>
<name>A0A199VAB4_ANACO</name>
<dbReference type="Pfam" id="PF00226">
    <property type="entry name" value="DnaJ"/>
    <property type="match status" value="1"/>
</dbReference>
<dbReference type="CDD" id="cd06257">
    <property type="entry name" value="DnaJ"/>
    <property type="match status" value="1"/>
</dbReference>
<organism evidence="3 4">
    <name type="scientific">Ananas comosus</name>
    <name type="common">Pineapple</name>
    <name type="synonym">Ananas ananas</name>
    <dbReference type="NCBI Taxonomy" id="4615"/>
    <lineage>
        <taxon>Eukaryota</taxon>
        <taxon>Viridiplantae</taxon>
        <taxon>Streptophyta</taxon>
        <taxon>Embryophyta</taxon>
        <taxon>Tracheophyta</taxon>
        <taxon>Spermatophyta</taxon>
        <taxon>Magnoliopsida</taxon>
        <taxon>Liliopsida</taxon>
        <taxon>Poales</taxon>
        <taxon>Bromeliaceae</taxon>
        <taxon>Bromelioideae</taxon>
        <taxon>Ananas</taxon>
    </lineage>
</organism>
<gene>
    <name evidence="3" type="ORF">ACMD2_10862</name>
</gene>
<sequence>MRASVWKSLARLGHPHHPSQFTCSALVHSTTIALSKWTIKSDSKTHVRYTVHQKRSDAKSALKNLLLNGKSSLQDQSDKQRRTKKISKSKPHHPSPGKGHWTSKRWQNTKNFNEDDYENPYTSSATFGGRRPFTWSWSGFEWKDESQWTKAKKRVWSESDIEEEESSDIDMRSYRVTLGLPPIGPLKLEDLKSAFHASALQWHPDKHQGSSQALAEEKFKLCVDAYNTLSSVLKQKC</sequence>
<dbReference type="SMART" id="SM00271">
    <property type="entry name" value="DnaJ"/>
    <property type="match status" value="1"/>
</dbReference>
<dbReference type="SUPFAM" id="SSF46565">
    <property type="entry name" value="Chaperone J-domain"/>
    <property type="match status" value="1"/>
</dbReference>
<comment type="caution">
    <text evidence="3">The sequence shown here is derived from an EMBL/GenBank/DDBJ whole genome shotgun (WGS) entry which is preliminary data.</text>
</comment>
<evidence type="ECO:0000259" key="2">
    <source>
        <dbReference type="PROSITE" id="PS50076"/>
    </source>
</evidence>
<dbReference type="InterPro" id="IPR036869">
    <property type="entry name" value="J_dom_sf"/>
</dbReference>
<dbReference type="InterPro" id="IPR001623">
    <property type="entry name" value="DnaJ_domain"/>
</dbReference>
<reference evidence="3 4" key="1">
    <citation type="journal article" date="2016" name="DNA Res.">
        <title>The draft genome of MD-2 pineapple using hybrid error correction of long reads.</title>
        <authorList>
            <person name="Redwan R.M."/>
            <person name="Saidin A."/>
            <person name="Kumar S.V."/>
        </authorList>
    </citation>
    <scope>NUCLEOTIDE SEQUENCE [LARGE SCALE GENOMIC DNA]</scope>
    <source>
        <strain evidence="4">cv. MD2</strain>
        <tissue evidence="3">Leaf</tissue>
    </source>
</reference>